<dbReference type="WBParaSite" id="PDA_v2.g25477.t1">
    <property type="protein sequence ID" value="PDA_v2.g25477.t1"/>
    <property type="gene ID" value="PDA_v2.g25477"/>
</dbReference>
<accession>A0A914QE59</accession>
<evidence type="ECO:0000313" key="1">
    <source>
        <dbReference type="Proteomes" id="UP000887578"/>
    </source>
</evidence>
<organism evidence="1 2">
    <name type="scientific">Panagrolaimus davidi</name>
    <dbReference type="NCBI Taxonomy" id="227884"/>
    <lineage>
        <taxon>Eukaryota</taxon>
        <taxon>Metazoa</taxon>
        <taxon>Ecdysozoa</taxon>
        <taxon>Nematoda</taxon>
        <taxon>Chromadorea</taxon>
        <taxon>Rhabditida</taxon>
        <taxon>Tylenchina</taxon>
        <taxon>Panagrolaimomorpha</taxon>
        <taxon>Panagrolaimoidea</taxon>
        <taxon>Panagrolaimidae</taxon>
        <taxon>Panagrolaimus</taxon>
    </lineage>
</organism>
<proteinExistence type="predicted"/>
<dbReference type="InterPro" id="IPR013824">
    <property type="entry name" value="Topo_IA_cen_sub1"/>
</dbReference>
<evidence type="ECO:0000313" key="2">
    <source>
        <dbReference type="WBParaSite" id="PDA_v2.g25477.t1"/>
    </source>
</evidence>
<dbReference type="AlphaFoldDB" id="A0A914QE59"/>
<name>A0A914QE59_9BILA</name>
<sequence length="95" mass="10953">MAMVCKHITDLRVGAAFSRCQEFAAKKILDMYIWKLAYGLCVTSCIAMAVDQQEYLHQKFFLEYELVEKMEQYNVGTDELKLVKLKSASFGNQND</sequence>
<keyword evidence="1" id="KW-1185">Reference proteome</keyword>
<dbReference type="Gene3D" id="1.10.460.10">
    <property type="entry name" value="Topoisomerase I, domain 2"/>
    <property type="match status" value="1"/>
</dbReference>
<protein>
    <submittedName>
        <fullName evidence="2">Uncharacterized protein</fullName>
    </submittedName>
</protein>
<dbReference type="Proteomes" id="UP000887578">
    <property type="component" value="Unplaced"/>
</dbReference>
<reference evidence="2" key="1">
    <citation type="submission" date="2022-11" db="UniProtKB">
        <authorList>
            <consortium name="WormBaseParasite"/>
        </authorList>
    </citation>
    <scope>IDENTIFICATION</scope>
</reference>